<sequence length="159" mass="16992">MTAILLTGMSGMGKSTALAALADRGHDCVDTDEGDWIEQVDGEPLWRIEAVDALLGHPRTGTLFVQGAVANQGELYDRFAAVVLLAAPTSVILHRLATRTTNDFGKTAEERARILDDLEHVEPLLRRGATHVIDTDRPLADVVAELERIARAAAAAASA</sequence>
<dbReference type="InterPro" id="IPR027417">
    <property type="entry name" value="P-loop_NTPase"/>
</dbReference>
<dbReference type="Gene3D" id="3.40.50.300">
    <property type="entry name" value="P-loop containing nucleotide triphosphate hydrolases"/>
    <property type="match status" value="2"/>
</dbReference>
<dbReference type="EMBL" id="CP113089">
    <property type="protein sequence ID" value="WAB80734.1"/>
    <property type="molecule type" value="Genomic_DNA"/>
</dbReference>
<evidence type="ECO:0000313" key="2">
    <source>
        <dbReference type="Proteomes" id="UP001164706"/>
    </source>
</evidence>
<dbReference type="AlphaFoldDB" id="A0A9E8S8A7"/>
<name>A0A9E8S8A7_9MICO</name>
<dbReference type="Pfam" id="PF13238">
    <property type="entry name" value="AAA_18"/>
    <property type="match status" value="1"/>
</dbReference>
<evidence type="ECO:0000313" key="1">
    <source>
        <dbReference type="EMBL" id="WAB80734.1"/>
    </source>
</evidence>
<reference evidence="1" key="1">
    <citation type="submission" date="2022-11" db="EMBL/GenBank/DDBJ databases">
        <title>Description of Microcella daejonensis nov. sp, isolated from riverside soil.</title>
        <authorList>
            <person name="Molina K.M."/>
            <person name="Kim S.B."/>
        </authorList>
    </citation>
    <scope>NUCLEOTIDE SEQUENCE</scope>
    <source>
        <strain evidence="1">MMS21-STM12</strain>
    </source>
</reference>
<dbReference type="Proteomes" id="UP001164706">
    <property type="component" value="Chromosome"/>
</dbReference>
<keyword evidence="2" id="KW-1185">Reference proteome</keyword>
<protein>
    <submittedName>
        <fullName evidence="1">AAA family ATPase</fullName>
    </submittedName>
</protein>
<gene>
    <name evidence="1" type="ORF">OVN18_09165</name>
</gene>
<proteinExistence type="predicted"/>
<organism evidence="1 2">
    <name type="scientific">Microcella daejeonensis</name>
    <dbReference type="NCBI Taxonomy" id="2994971"/>
    <lineage>
        <taxon>Bacteria</taxon>
        <taxon>Bacillati</taxon>
        <taxon>Actinomycetota</taxon>
        <taxon>Actinomycetes</taxon>
        <taxon>Micrococcales</taxon>
        <taxon>Microbacteriaceae</taxon>
        <taxon>Microcella</taxon>
    </lineage>
</organism>
<dbReference type="KEGG" id="mdb:OVN18_09165"/>
<accession>A0A9E8S8A7</accession>
<dbReference type="RefSeq" id="WP_267780425.1">
    <property type="nucleotide sequence ID" value="NZ_CP113089.1"/>
</dbReference>
<dbReference type="SUPFAM" id="SSF52540">
    <property type="entry name" value="P-loop containing nucleoside triphosphate hydrolases"/>
    <property type="match status" value="1"/>
</dbReference>